<dbReference type="InterPro" id="IPR013210">
    <property type="entry name" value="LRR_N_plant-typ"/>
</dbReference>
<keyword evidence="4" id="KW-0433">Leucine-rich repeat</keyword>
<feature type="domain" description="Disease resistance R13L4/SHOC-2-like LRR" evidence="15">
    <location>
        <begin position="307"/>
        <end position="506"/>
    </location>
</feature>
<evidence type="ECO:0000256" key="9">
    <source>
        <dbReference type="ARBA" id="ARBA00023136"/>
    </source>
</evidence>
<dbReference type="Proteomes" id="UP000594261">
    <property type="component" value="Chromosome 9"/>
</dbReference>
<dbReference type="SMART" id="SM00369">
    <property type="entry name" value="LRR_TYP"/>
    <property type="match status" value="10"/>
</dbReference>
<accession>A0A7N2MM04</accession>
<protein>
    <recommendedName>
        <fullName evidence="18">Leucine-rich repeat-containing N-terminal plant-type domain-containing protein</fullName>
    </recommendedName>
</protein>
<feature type="domain" description="Leucine-rich repeat-containing N-terminal plant-type" evidence="14">
    <location>
        <begin position="27"/>
        <end position="76"/>
    </location>
</feature>
<dbReference type="PANTHER" id="PTHR48061:SF12">
    <property type="entry name" value="DISEASE RESISTANCE LIKE PROTEIN"/>
    <property type="match status" value="1"/>
</dbReference>
<sequence length="948" mass="105466">MRFLFLLSLFSLISAGSFSSVQSPSCHDDERFALSQFKESIIINRSASDDPSAYSKVSSWMTPSGDCCTWDGVQCDENTGRVTSLDLSSSYLYGSINSSSSLFQLVHLHRLNLASNDFNHSQIPAGVRRLSKLTYLNLSNSAFSGQIPSEILQLSKLVSLDLALNPLKLHKPNLESIAEKLINLQELVLSEVDISSTLPSTLTNLTSLKTIYLRNCSLHGEFPTGIFQLPNLKSLSVHLNSNLTGHVPEFNRSIPLEDLRLAGTGFSGMLPYSIGNLKSLHSFDVGGCNFSGPIPFSFGNLTELTFLDLSDNNFNRGTLSWVGKQTKLTFLNLDETNLYGDIPFSLGNLTHLKTLSLSSNELTGPIPSWLANLTQLTQLWLQKNKLHGPIPTSVYKLRKLQILDLCLNRLSGTVEFGLFQELSSLFYLQLSDNNLSLLIDPSTNISTLQKFKVLGLASCHLSEFPEILRNQDQLRVLLLSRNKIHGQIPKWISNLSKDTLVSLDMSENFLTGFDQAPNSLPWTSLLILYLSNNKLQGPLPIPPPSTVYYEVHGNMLSGEITQMICNLSFLSYLDLSCNNLSGYLPQCLGNLSNLSILNLRHNNFHGHIPQMFIEGCQLSMIKLNENHFQGALPRSLANCTMLEILDIGNNHIIDIFPSWLGTLPELGVLILRSNGFHGAIGKPETNSTFPKLHVIDLSNNYITGKLPYEYFQIWKGMQSYDAGGLTYMQARVKIHIPSCGWLYTYTYQMTLTNKGIKTEYWKIQDYFVAIDLSGNRFEGEIPKLVGNLKALCMLNLSNNVLTGSIPSSLVNLKNLESLDLSQNMLVGEIPPQLVELTFLAFLNLSHNHLTGTIPQGKQFLTFENNSFNGNVGLCGSPLSKRCANLKDPPPPPSIFVENQDEVSQFEFDWKVVVMGYGCGFIFGVFGGKIIIKKKNDWFMKTFAIGHPP</sequence>
<feature type="transmembrane region" description="Helical" evidence="12">
    <location>
        <begin position="911"/>
        <end position="931"/>
    </location>
</feature>
<dbReference type="InterPro" id="IPR001611">
    <property type="entry name" value="Leu-rich_rpt"/>
</dbReference>
<keyword evidence="17" id="KW-1185">Reference proteome</keyword>
<evidence type="ECO:0000313" key="16">
    <source>
        <dbReference type="EnsemblPlants" id="QL09p047929:mrna:CDS:2"/>
    </source>
</evidence>
<dbReference type="Pfam" id="PF08263">
    <property type="entry name" value="LRRNT_2"/>
    <property type="match status" value="1"/>
</dbReference>
<dbReference type="Pfam" id="PF13855">
    <property type="entry name" value="LRR_8"/>
    <property type="match status" value="1"/>
</dbReference>
<dbReference type="Gene3D" id="3.80.10.10">
    <property type="entry name" value="Ribonuclease Inhibitor"/>
    <property type="match status" value="6"/>
</dbReference>
<proteinExistence type="inferred from homology"/>
<evidence type="ECO:0000256" key="2">
    <source>
        <dbReference type="ARBA" id="ARBA00009592"/>
    </source>
</evidence>
<dbReference type="FunFam" id="3.80.10.10:FF:000095">
    <property type="entry name" value="LRR receptor-like serine/threonine-protein kinase GSO1"/>
    <property type="match status" value="1"/>
</dbReference>
<comment type="subcellular location">
    <subcellularLocation>
        <location evidence="1">Cell membrane</location>
        <topology evidence="1">Single-pass type I membrane protein</topology>
    </subcellularLocation>
</comment>
<evidence type="ECO:0000256" key="1">
    <source>
        <dbReference type="ARBA" id="ARBA00004251"/>
    </source>
</evidence>
<keyword evidence="8 12" id="KW-1133">Transmembrane helix</keyword>
<dbReference type="InterPro" id="IPR032675">
    <property type="entry name" value="LRR_dom_sf"/>
</dbReference>
<evidence type="ECO:0000256" key="7">
    <source>
        <dbReference type="ARBA" id="ARBA00022737"/>
    </source>
</evidence>
<keyword evidence="7" id="KW-0677">Repeat</keyword>
<dbReference type="PANTHER" id="PTHR48061">
    <property type="entry name" value="LEUCINE-RICH REPEAT RECEPTOR PROTEIN KINASE EMS1-LIKE-RELATED"/>
    <property type="match status" value="1"/>
</dbReference>
<evidence type="ECO:0000256" key="10">
    <source>
        <dbReference type="ARBA" id="ARBA00023170"/>
    </source>
</evidence>
<evidence type="ECO:0000256" key="5">
    <source>
        <dbReference type="ARBA" id="ARBA00022692"/>
    </source>
</evidence>
<feature type="signal peptide" evidence="13">
    <location>
        <begin position="1"/>
        <end position="15"/>
    </location>
</feature>
<keyword evidence="3" id="KW-1003">Cell membrane</keyword>
<comment type="similarity">
    <text evidence="2">Belongs to the RLP family.</text>
</comment>
<evidence type="ECO:0000313" key="17">
    <source>
        <dbReference type="Proteomes" id="UP000594261"/>
    </source>
</evidence>
<keyword evidence="11" id="KW-0325">Glycoprotein</keyword>
<dbReference type="InterPro" id="IPR046956">
    <property type="entry name" value="RLP23-like"/>
</dbReference>
<evidence type="ECO:0008006" key="18">
    <source>
        <dbReference type="Google" id="ProtNLM"/>
    </source>
</evidence>
<dbReference type="FunFam" id="3.80.10.10:FF:000213">
    <property type="entry name" value="Tyrosine-sulfated glycopeptide receptor 1"/>
    <property type="match status" value="1"/>
</dbReference>
<dbReference type="Pfam" id="PF00560">
    <property type="entry name" value="LRR_1"/>
    <property type="match status" value="8"/>
</dbReference>
<evidence type="ECO:0000256" key="6">
    <source>
        <dbReference type="ARBA" id="ARBA00022729"/>
    </source>
</evidence>
<keyword evidence="5 12" id="KW-0812">Transmembrane</keyword>
<reference evidence="16 17" key="1">
    <citation type="journal article" date="2016" name="G3 (Bethesda)">
        <title>First Draft Assembly and Annotation of the Genome of a California Endemic Oak Quercus lobata Nee (Fagaceae).</title>
        <authorList>
            <person name="Sork V.L."/>
            <person name="Fitz-Gibbon S.T."/>
            <person name="Puiu D."/>
            <person name="Crepeau M."/>
            <person name="Gugger P.F."/>
            <person name="Sherman R."/>
            <person name="Stevens K."/>
            <person name="Langley C.H."/>
            <person name="Pellegrini M."/>
            <person name="Salzberg S.L."/>
        </authorList>
    </citation>
    <scope>NUCLEOTIDE SEQUENCE [LARGE SCALE GENOMIC DNA]</scope>
    <source>
        <strain evidence="16 17">cv. SW786</strain>
    </source>
</reference>
<dbReference type="Gramene" id="QL09p047929:mrna">
    <property type="protein sequence ID" value="QL09p047929:mrna:CDS:2"/>
    <property type="gene ID" value="QL09p047929"/>
</dbReference>
<dbReference type="FunCoup" id="A0A7N2MM04">
    <property type="interactions" value="314"/>
</dbReference>
<dbReference type="GO" id="GO:0005886">
    <property type="term" value="C:plasma membrane"/>
    <property type="evidence" value="ECO:0007669"/>
    <property type="project" value="UniProtKB-SubCell"/>
</dbReference>
<dbReference type="EMBL" id="LRBV02000009">
    <property type="status" value="NOT_ANNOTATED_CDS"/>
    <property type="molecule type" value="Genomic_DNA"/>
</dbReference>
<dbReference type="Pfam" id="PF23598">
    <property type="entry name" value="LRR_14"/>
    <property type="match status" value="1"/>
</dbReference>
<organism evidence="16 17">
    <name type="scientific">Quercus lobata</name>
    <name type="common">Valley oak</name>
    <dbReference type="NCBI Taxonomy" id="97700"/>
    <lineage>
        <taxon>Eukaryota</taxon>
        <taxon>Viridiplantae</taxon>
        <taxon>Streptophyta</taxon>
        <taxon>Embryophyta</taxon>
        <taxon>Tracheophyta</taxon>
        <taxon>Spermatophyta</taxon>
        <taxon>Magnoliopsida</taxon>
        <taxon>eudicotyledons</taxon>
        <taxon>Gunneridae</taxon>
        <taxon>Pentapetalae</taxon>
        <taxon>rosids</taxon>
        <taxon>fabids</taxon>
        <taxon>Fagales</taxon>
        <taxon>Fagaceae</taxon>
        <taxon>Quercus</taxon>
    </lineage>
</organism>
<name>A0A7N2MM04_QUELO</name>
<evidence type="ECO:0000256" key="8">
    <source>
        <dbReference type="ARBA" id="ARBA00022989"/>
    </source>
</evidence>
<evidence type="ECO:0000256" key="3">
    <source>
        <dbReference type="ARBA" id="ARBA00022475"/>
    </source>
</evidence>
<evidence type="ECO:0000256" key="12">
    <source>
        <dbReference type="SAM" id="Phobius"/>
    </source>
</evidence>
<evidence type="ECO:0000256" key="13">
    <source>
        <dbReference type="SAM" id="SignalP"/>
    </source>
</evidence>
<keyword evidence="10" id="KW-0675">Receptor</keyword>
<dbReference type="EnsemblPlants" id="QL09p047929:mrna">
    <property type="protein sequence ID" value="QL09p047929:mrna:CDS:2"/>
    <property type="gene ID" value="QL09p047929"/>
</dbReference>
<evidence type="ECO:0000259" key="15">
    <source>
        <dbReference type="Pfam" id="PF23598"/>
    </source>
</evidence>
<evidence type="ECO:0000259" key="14">
    <source>
        <dbReference type="Pfam" id="PF08263"/>
    </source>
</evidence>
<evidence type="ECO:0000256" key="4">
    <source>
        <dbReference type="ARBA" id="ARBA00022614"/>
    </source>
</evidence>
<dbReference type="PRINTS" id="PR00019">
    <property type="entry name" value="LEURICHRPT"/>
</dbReference>
<keyword evidence="9 12" id="KW-0472">Membrane</keyword>
<keyword evidence="6 13" id="KW-0732">Signal</keyword>
<feature type="chain" id="PRO_5029452654" description="Leucine-rich repeat-containing N-terminal plant-type domain-containing protein" evidence="13">
    <location>
        <begin position="16"/>
        <end position="948"/>
    </location>
</feature>
<dbReference type="SUPFAM" id="SSF52058">
    <property type="entry name" value="L domain-like"/>
    <property type="match status" value="3"/>
</dbReference>
<dbReference type="SMART" id="SM00365">
    <property type="entry name" value="LRR_SD22"/>
    <property type="match status" value="6"/>
</dbReference>
<dbReference type="InParanoid" id="A0A7N2MM04"/>
<dbReference type="AlphaFoldDB" id="A0A7N2MM04"/>
<dbReference type="InterPro" id="IPR003591">
    <property type="entry name" value="Leu-rich_rpt_typical-subtyp"/>
</dbReference>
<evidence type="ECO:0000256" key="11">
    <source>
        <dbReference type="ARBA" id="ARBA00023180"/>
    </source>
</evidence>
<dbReference type="InterPro" id="IPR055414">
    <property type="entry name" value="LRR_R13L4/SHOC2-like"/>
</dbReference>
<reference evidence="16" key="2">
    <citation type="submission" date="2021-01" db="UniProtKB">
        <authorList>
            <consortium name="EnsemblPlants"/>
        </authorList>
    </citation>
    <scope>IDENTIFICATION</scope>
</reference>
<dbReference type="OMA" id="CENDEAP"/>